<evidence type="ECO:0000313" key="1">
    <source>
        <dbReference type="EMBL" id="PQA96631.1"/>
    </source>
</evidence>
<dbReference type="Proteomes" id="UP000238314">
    <property type="component" value="Unassembled WGS sequence"/>
</dbReference>
<gene>
    <name evidence="1" type="ORF">B0A70_03465</name>
</gene>
<proteinExistence type="predicted"/>
<dbReference type="EMBL" id="MUGO01000003">
    <property type="protein sequence ID" value="PQA96631.1"/>
    <property type="molecule type" value="Genomic_DNA"/>
</dbReference>
<keyword evidence="2" id="KW-1185">Reference proteome</keyword>
<protein>
    <submittedName>
        <fullName evidence="1">Uncharacterized protein</fullName>
    </submittedName>
</protein>
<organism evidence="1 2">
    <name type="scientific">Chryseobacterium piscicola</name>
    <dbReference type="NCBI Taxonomy" id="551459"/>
    <lineage>
        <taxon>Bacteria</taxon>
        <taxon>Pseudomonadati</taxon>
        <taxon>Bacteroidota</taxon>
        <taxon>Flavobacteriia</taxon>
        <taxon>Flavobacteriales</taxon>
        <taxon>Weeksellaceae</taxon>
        <taxon>Chryseobacterium group</taxon>
        <taxon>Chryseobacterium</taxon>
    </lineage>
</organism>
<dbReference type="AlphaFoldDB" id="A0A2S7KI11"/>
<accession>A0A2S7KI11</accession>
<name>A0A2S7KI11_9FLAO</name>
<comment type="caution">
    <text evidence="1">The sequence shown here is derived from an EMBL/GenBank/DDBJ whole genome shotgun (WGS) entry which is preliminary data.</text>
</comment>
<reference evidence="1 2" key="1">
    <citation type="submission" date="2016-11" db="EMBL/GenBank/DDBJ databases">
        <title>Whole genomes of Flavobacteriaceae.</title>
        <authorList>
            <person name="Stine C."/>
            <person name="Li C."/>
            <person name="Tadesse D."/>
        </authorList>
    </citation>
    <scope>NUCLEOTIDE SEQUENCE [LARGE SCALE GENOMIC DNA]</scope>
    <source>
        <strain evidence="1 2">DSM 21068</strain>
    </source>
</reference>
<sequence>MRAWYILNSGGFYLVALGSKN</sequence>
<evidence type="ECO:0000313" key="2">
    <source>
        <dbReference type="Proteomes" id="UP000238314"/>
    </source>
</evidence>